<feature type="domain" description="SsuA/THI5-like" evidence="2">
    <location>
        <begin position="64"/>
        <end position="266"/>
    </location>
</feature>
<sequence length="364" mass="37633">MNKKAAILPVVTFALAGLILSGCSAAAPEAEKPSGAAALTPVTLTLPAPASLESVVYDCVPMMEGYFEDEGLDVTVEIAEGSVLALQSLETGSSDVVVVGTSPLMSGISAGSTAKAFASVVTGSYAYPAVLPDSSIKSFLDLQGKTVGVPSLQSGSIPFTKGLVALAGGDPKTVEFLPTGFGAPALAALQGGQVDALGLWDTAYEVIKGLGQDLRYIESKESKSLGFQVVYAAKSGWIDENPKIALGMTRAMNKAYVFATANPEAALQDCWDEYPNLIPTGVDEDKAREDGLAAVNARLGASGPVDGLYGFSTDAQVQTFYSLQVAAGTVRPGITVDQLWTDKFAKDANDFDVDAIKEAAAAKK</sequence>
<feature type="chain" id="PRO_5047203222" evidence="1">
    <location>
        <begin position="27"/>
        <end position="364"/>
    </location>
</feature>
<dbReference type="RefSeq" id="WP_345065726.1">
    <property type="nucleotide sequence ID" value="NZ_BAABCN010000004.1"/>
</dbReference>
<dbReference type="EMBL" id="BAABCN010000004">
    <property type="protein sequence ID" value="GAA3877635.1"/>
    <property type="molecule type" value="Genomic_DNA"/>
</dbReference>
<keyword evidence="1" id="KW-0732">Signal</keyword>
<comment type="caution">
    <text evidence="3">The sequence shown here is derived from an EMBL/GenBank/DDBJ whole genome shotgun (WGS) entry which is preliminary data.</text>
</comment>
<dbReference type="Gene3D" id="3.40.190.10">
    <property type="entry name" value="Periplasmic binding protein-like II"/>
    <property type="match status" value="2"/>
</dbReference>
<dbReference type="SUPFAM" id="SSF53850">
    <property type="entry name" value="Periplasmic binding protein-like II"/>
    <property type="match status" value="1"/>
</dbReference>
<dbReference type="InterPro" id="IPR027939">
    <property type="entry name" value="NMT1/THI5"/>
</dbReference>
<proteinExistence type="predicted"/>
<dbReference type="PANTHER" id="PTHR31528">
    <property type="entry name" value="4-AMINO-5-HYDROXYMETHYL-2-METHYLPYRIMIDINE PHOSPHATE SYNTHASE THI11-RELATED"/>
    <property type="match status" value="1"/>
</dbReference>
<reference evidence="4" key="1">
    <citation type="journal article" date="2019" name="Int. J. Syst. Evol. Microbiol.">
        <title>The Global Catalogue of Microorganisms (GCM) 10K type strain sequencing project: providing services to taxonomists for standard genome sequencing and annotation.</title>
        <authorList>
            <consortium name="The Broad Institute Genomics Platform"/>
            <consortium name="The Broad Institute Genome Sequencing Center for Infectious Disease"/>
            <person name="Wu L."/>
            <person name="Ma J."/>
        </authorList>
    </citation>
    <scope>NUCLEOTIDE SEQUENCE [LARGE SCALE GENOMIC DNA]</scope>
    <source>
        <strain evidence="4">JCM 17021</strain>
    </source>
</reference>
<dbReference type="Pfam" id="PF09084">
    <property type="entry name" value="NMT1"/>
    <property type="match status" value="1"/>
</dbReference>
<accession>A0ABP7KHY9</accession>
<evidence type="ECO:0000313" key="4">
    <source>
        <dbReference type="Proteomes" id="UP001501803"/>
    </source>
</evidence>
<gene>
    <name evidence="3" type="ORF">GCM10022381_20160</name>
</gene>
<organism evidence="3 4">
    <name type="scientific">Leifsonia kafniensis</name>
    <dbReference type="NCBI Taxonomy" id="475957"/>
    <lineage>
        <taxon>Bacteria</taxon>
        <taxon>Bacillati</taxon>
        <taxon>Actinomycetota</taxon>
        <taxon>Actinomycetes</taxon>
        <taxon>Micrococcales</taxon>
        <taxon>Microbacteriaceae</taxon>
        <taxon>Leifsonia</taxon>
    </lineage>
</organism>
<evidence type="ECO:0000256" key="1">
    <source>
        <dbReference type="SAM" id="SignalP"/>
    </source>
</evidence>
<keyword evidence="4" id="KW-1185">Reference proteome</keyword>
<feature type="signal peptide" evidence="1">
    <location>
        <begin position="1"/>
        <end position="26"/>
    </location>
</feature>
<protein>
    <submittedName>
        <fullName evidence="3">ABC transporter substrate-binding protein</fullName>
    </submittedName>
</protein>
<evidence type="ECO:0000313" key="3">
    <source>
        <dbReference type="EMBL" id="GAA3877635.1"/>
    </source>
</evidence>
<dbReference type="Proteomes" id="UP001501803">
    <property type="component" value="Unassembled WGS sequence"/>
</dbReference>
<dbReference type="PANTHER" id="PTHR31528:SF3">
    <property type="entry name" value="THIAMINE BIOSYNTHESIS PROTEIN HI_0357-RELATED"/>
    <property type="match status" value="1"/>
</dbReference>
<evidence type="ECO:0000259" key="2">
    <source>
        <dbReference type="Pfam" id="PF09084"/>
    </source>
</evidence>
<name>A0ABP7KHY9_9MICO</name>
<dbReference type="PROSITE" id="PS51257">
    <property type="entry name" value="PROKAR_LIPOPROTEIN"/>
    <property type="match status" value="1"/>
</dbReference>
<dbReference type="InterPro" id="IPR015168">
    <property type="entry name" value="SsuA/THI5"/>
</dbReference>